<accession>A0A4Q5LPM7</accession>
<organism evidence="1 2">
    <name type="scientific">Mucilaginibacter terrigena</name>
    <dbReference type="NCBI Taxonomy" id="2492395"/>
    <lineage>
        <taxon>Bacteria</taxon>
        <taxon>Pseudomonadati</taxon>
        <taxon>Bacteroidota</taxon>
        <taxon>Sphingobacteriia</taxon>
        <taxon>Sphingobacteriales</taxon>
        <taxon>Sphingobacteriaceae</taxon>
        <taxon>Mucilaginibacter</taxon>
    </lineage>
</organism>
<gene>
    <name evidence="1" type="ORF">EWM62_05345</name>
</gene>
<reference evidence="1 2" key="1">
    <citation type="submission" date="2019-02" db="EMBL/GenBank/DDBJ databases">
        <title>Bacterial novel species Mucilaginibacter sp. 17JY9-4 isolated from soil.</title>
        <authorList>
            <person name="Jung H.-Y."/>
        </authorList>
    </citation>
    <scope>NUCLEOTIDE SEQUENCE [LARGE SCALE GENOMIC DNA]</scope>
    <source>
        <strain evidence="1 2">17JY9-4</strain>
    </source>
</reference>
<dbReference type="Pfam" id="PF21732">
    <property type="entry name" value="DUF6864"/>
    <property type="match status" value="1"/>
</dbReference>
<sequence>MKITTGTLELMESGILFTQGNNTLTFDLGFELKLTLKFIDDSNAKESTHDFKKIDNNSGLWTFKNFNNLYGSGFSEPLKLGTFNGSDIYLSIWVTRLFNEQVNKKVEYTFYKEQ</sequence>
<evidence type="ECO:0000313" key="1">
    <source>
        <dbReference type="EMBL" id="RYU91366.1"/>
    </source>
</evidence>
<dbReference type="EMBL" id="SEWG01000002">
    <property type="protein sequence ID" value="RYU91366.1"/>
    <property type="molecule type" value="Genomic_DNA"/>
</dbReference>
<dbReference type="InterPro" id="IPR049197">
    <property type="entry name" value="DUF6864"/>
</dbReference>
<proteinExistence type="predicted"/>
<dbReference type="Proteomes" id="UP000293331">
    <property type="component" value="Unassembled WGS sequence"/>
</dbReference>
<name>A0A4Q5LPM7_9SPHI</name>
<keyword evidence="2" id="KW-1185">Reference proteome</keyword>
<dbReference type="OrthoDB" id="1551027at2"/>
<protein>
    <submittedName>
        <fullName evidence="1">Uncharacterized protein</fullName>
    </submittedName>
</protein>
<dbReference type="RefSeq" id="WP_129875625.1">
    <property type="nucleotide sequence ID" value="NZ_SEWG01000002.1"/>
</dbReference>
<comment type="caution">
    <text evidence="1">The sequence shown here is derived from an EMBL/GenBank/DDBJ whole genome shotgun (WGS) entry which is preliminary data.</text>
</comment>
<evidence type="ECO:0000313" key="2">
    <source>
        <dbReference type="Proteomes" id="UP000293331"/>
    </source>
</evidence>
<dbReference type="AlphaFoldDB" id="A0A4Q5LPM7"/>